<reference evidence="1" key="1">
    <citation type="submission" date="2023-12" db="EMBL/GenBank/DDBJ databases">
        <title>Genome assembly of Anisodus tanguticus.</title>
        <authorList>
            <person name="Wang Y.-J."/>
        </authorList>
    </citation>
    <scope>NUCLEOTIDE SEQUENCE</scope>
    <source>
        <strain evidence="1">KB-2021</strain>
        <tissue evidence="1">Leaf</tissue>
    </source>
</reference>
<comment type="caution">
    <text evidence="1">The sequence shown here is derived from an EMBL/GenBank/DDBJ whole genome shotgun (WGS) entry which is preliminary data.</text>
</comment>
<keyword evidence="2" id="KW-1185">Reference proteome</keyword>
<protein>
    <submittedName>
        <fullName evidence="1">Uncharacterized protein</fullName>
    </submittedName>
</protein>
<gene>
    <name evidence="1" type="ORF">RND71_002931</name>
</gene>
<accession>A0AAE1SV25</accession>
<dbReference type="EMBL" id="JAVYJV010000002">
    <property type="protein sequence ID" value="KAK4376635.1"/>
    <property type="molecule type" value="Genomic_DNA"/>
</dbReference>
<evidence type="ECO:0000313" key="2">
    <source>
        <dbReference type="Proteomes" id="UP001291623"/>
    </source>
</evidence>
<dbReference type="Proteomes" id="UP001291623">
    <property type="component" value="Unassembled WGS sequence"/>
</dbReference>
<organism evidence="1 2">
    <name type="scientific">Anisodus tanguticus</name>
    <dbReference type="NCBI Taxonomy" id="243964"/>
    <lineage>
        <taxon>Eukaryota</taxon>
        <taxon>Viridiplantae</taxon>
        <taxon>Streptophyta</taxon>
        <taxon>Embryophyta</taxon>
        <taxon>Tracheophyta</taxon>
        <taxon>Spermatophyta</taxon>
        <taxon>Magnoliopsida</taxon>
        <taxon>eudicotyledons</taxon>
        <taxon>Gunneridae</taxon>
        <taxon>Pentapetalae</taxon>
        <taxon>asterids</taxon>
        <taxon>lamiids</taxon>
        <taxon>Solanales</taxon>
        <taxon>Solanaceae</taxon>
        <taxon>Solanoideae</taxon>
        <taxon>Hyoscyameae</taxon>
        <taxon>Anisodus</taxon>
    </lineage>
</organism>
<proteinExistence type="predicted"/>
<sequence>MVGFRMNQYIVRHVELYMQYNDMNRENLPLDENNHAIEKNRVTGQINALYLCVKSKQ</sequence>
<evidence type="ECO:0000313" key="1">
    <source>
        <dbReference type="EMBL" id="KAK4376635.1"/>
    </source>
</evidence>
<name>A0AAE1SV25_9SOLA</name>
<dbReference type="AlphaFoldDB" id="A0AAE1SV25"/>